<proteinExistence type="predicted"/>
<dbReference type="Gene3D" id="3.40.50.11700">
    <property type="match status" value="1"/>
</dbReference>
<dbReference type="Pfam" id="PF13412">
    <property type="entry name" value="HTH_24"/>
    <property type="match status" value="1"/>
</dbReference>
<evidence type="ECO:0000259" key="1">
    <source>
        <dbReference type="Pfam" id="PF22662"/>
    </source>
</evidence>
<gene>
    <name evidence="2" type="ORF">SJAV_26130</name>
</gene>
<protein>
    <submittedName>
        <fullName evidence="2">CRISPR-associated transcriptional regulator Csa3</fullName>
    </submittedName>
</protein>
<dbReference type="EMBL" id="AP031322">
    <property type="protein sequence ID" value="BFH74669.1"/>
    <property type="molecule type" value="Genomic_DNA"/>
</dbReference>
<reference evidence="2" key="1">
    <citation type="submission" date="2024-03" db="EMBL/GenBank/DDBJ databases">
        <title>Complete genome sequence of Sulfurisphaera javensis strain KD-1.</title>
        <authorList>
            <person name="Sakai H."/>
            <person name="Nur N."/>
            <person name="Suwanto A."/>
            <person name="Kurosawa N."/>
        </authorList>
    </citation>
    <scope>NUCLEOTIDE SEQUENCE</scope>
    <source>
        <strain evidence="2">KD-1</strain>
    </source>
</reference>
<dbReference type="InterPro" id="IPR054588">
    <property type="entry name" value="Csa3_N"/>
</dbReference>
<dbReference type="GeneID" id="92355568"/>
<dbReference type="SUPFAM" id="SSF46785">
    <property type="entry name" value="Winged helix' DNA-binding domain"/>
    <property type="match status" value="1"/>
</dbReference>
<dbReference type="Pfam" id="PF22662">
    <property type="entry name" value="Csa3_N"/>
    <property type="match status" value="1"/>
</dbReference>
<dbReference type="Gene3D" id="1.10.10.10">
    <property type="entry name" value="Winged helix-like DNA-binding domain superfamily/Winged helix DNA-binding domain"/>
    <property type="match status" value="1"/>
</dbReference>
<dbReference type="InterPro" id="IPR010163">
    <property type="entry name" value="Csa3"/>
</dbReference>
<name>A0AAT9GUV9_9CREN</name>
<sequence length="217" mass="24977">MSVNLVFGLGFTSEYIIRIIANRGISDVKEVYLFSVWNVDEFRKRQSEETINTVMKVLSAAGVKEIRPKYLNIDTTFDDIVLQIAEVVRGENLEFYLIGGMRVLNLALYYYAMLAQQVGKKVKILSFTEDMEKRYELPAKIPRKIGENHVEILRLMSDEKDWEIENISKQLGKSLSTISKQISDLEEENYIECKLKKPKICRITNLGKIIVELANSS</sequence>
<evidence type="ECO:0000313" key="2">
    <source>
        <dbReference type="EMBL" id="BFH74669.1"/>
    </source>
</evidence>
<dbReference type="AlphaFoldDB" id="A0AAT9GUV9"/>
<dbReference type="KEGG" id="sjv:SJAV_26130"/>
<accession>A0AAT9GUV9</accession>
<dbReference type="InterPro" id="IPR036390">
    <property type="entry name" value="WH_DNA-bd_sf"/>
</dbReference>
<dbReference type="InterPro" id="IPR036388">
    <property type="entry name" value="WH-like_DNA-bd_sf"/>
</dbReference>
<dbReference type="RefSeq" id="WP_369610157.1">
    <property type="nucleotide sequence ID" value="NZ_AP031322.1"/>
</dbReference>
<organism evidence="2">
    <name type="scientific">Sulfurisphaera javensis</name>
    <dbReference type="NCBI Taxonomy" id="2049879"/>
    <lineage>
        <taxon>Archaea</taxon>
        <taxon>Thermoproteota</taxon>
        <taxon>Thermoprotei</taxon>
        <taxon>Sulfolobales</taxon>
        <taxon>Sulfolobaceae</taxon>
        <taxon>Sulfurisphaera</taxon>
    </lineage>
</organism>
<dbReference type="NCBIfam" id="TIGR01884">
    <property type="entry name" value="cas_HTH"/>
    <property type="match status" value="1"/>
</dbReference>
<feature type="domain" description="Csa3 N-terminal" evidence="1">
    <location>
        <begin position="5"/>
        <end position="117"/>
    </location>
</feature>